<proteinExistence type="predicted"/>
<dbReference type="InterPro" id="IPR042556">
    <property type="entry name" value="AZUL_sf"/>
</dbReference>
<evidence type="ECO:0000313" key="2">
    <source>
        <dbReference type="EMBL" id="SCU92303.1"/>
    </source>
</evidence>
<dbReference type="Pfam" id="PF16558">
    <property type="entry name" value="AZUL"/>
    <property type="match status" value="1"/>
</dbReference>
<dbReference type="AlphaFoldDB" id="A0A1G4JNU6"/>
<dbReference type="GO" id="GO:0036503">
    <property type="term" value="P:ERAD pathway"/>
    <property type="evidence" value="ECO:0007669"/>
    <property type="project" value="TreeGrafter"/>
</dbReference>
<dbReference type="EMBL" id="LT598465">
    <property type="protein sequence ID" value="SCU92303.1"/>
    <property type="molecule type" value="Genomic_DNA"/>
</dbReference>
<dbReference type="Proteomes" id="UP000191024">
    <property type="component" value="Chromosome E"/>
</dbReference>
<dbReference type="PANTHER" id="PTHR12555:SF13">
    <property type="entry name" value="UBIQUITIN RECOGNITION FACTOR IN ER-ASSOCIATED DEGRADATION PROTEIN 1"/>
    <property type="match status" value="1"/>
</dbReference>
<sequence length="684" mass="77521">MGILTNISVDKVRFPFSDKISLPQGVLNDLINSSDHDLFDASRPLVITLTLSQDSDDNCIGVQTVGVRDFSLDDPQSVTLPWLVASRFGIHSLGNKRDAFYKLKWQVAHDVKACEKLTLKYVGSKKWGAQDFESVEKSDNYLEKAVSEDVFSMKAFLEARMNNAITCVTQNQRLLVSKAPNGERASEIFEFDVIELDPSPVSIVVNTDLELDLLLEESISGSSTQQTSASNSTKPLALRIGELTTVSEDKQQIYSLKCRKNLLLEISQNDLGESLQIVAGHDSNTLSEDCYDFSTLMSSAKMLRSSVNSSTIVPLPEEGMIFLKPVWFDSNDTATFKFRIKEANEIESQDEIEGKVKCRHCSTLIAAGTYPLHEVHCARSTRICDECGKMYCQVKTIPQEHWHCCKDHQLMAGDMNVSRLRHLEFFHVPIGCDMCSASFESKDDLAKHKHQVCPRRLHSCRFCHLRIERGESSVEARYYGLSGHELNCGIKTTECYRCQKTVKLMELERHMEFHDLKRIERGKSTVIDICKNVNCCRILTNLTNRWGLCSLCYGPFFDTQDDFDGKRFLRKLERKYVIQLTRGCGSTFCKNSECKSSGLVNMGSLKEIITHVQVDLLKEPMEVFSLCVDESTTKRKVFADTFLELQPNEYAPEWVCRGACYLKTLNMDSLMDWLHENAISNAEL</sequence>
<dbReference type="GO" id="GO:0031593">
    <property type="term" value="F:polyubiquitin modification-dependent protein binding"/>
    <property type="evidence" value="ECO:0007669"/>
    <property type="project" value="TreeGrafter"/>
</dbReference>
<feature type="domain" description="Ubiquitin-protein ligase E3A N-terminal zinc-binding" evidence="1">
    <location>
        <begin position="570"/>
        <end position="598"/>
    </location>
</feature>
<evidence type="ECO:0000259" key="1">
    <source>
        <dbReference type="Pfam" id="PF16558"/>
    </source>
</evidence>
<dbReference type="STRING" id="1230905.A0A1G4JNU6"/>
<dbReference type="Gene3D" id="3.10.330.10">
    <property type="match status" value="1"/>
</dbReference>
<protein>
    <submittedName>
        <fullName evidence="2">LAMI_0E09692g1_1</fullName>
    </submittedName>
</protein>
<accession>A0A1G4JNU6</accession>
<dbReference type="InterPro" id="IPR032353">
    <property type="entry name" value="AZUL"/>
</dbReference>
<evidence type="ECO:0000313" key="3">
    <source>
        <dbReference type="Proteomes" id="UP000191024"/>
    </source>
</evidence>
<dbReference type="GO" id="GO:0006511">
    <property type="term" value="P:ubiquitin-dependent protein catabolic process"/>
    <property type="evidence" value="ECO:0007669"/>
    <property type="project" value="InterPro"/>
</dbReference>
<dbReference type="OrthoDB" id="193703at2759"/>
<keyword evidence="3" id="KW-1185">Reference proteome</keyword>
<dbReference type="Gene3D" id="6.10.130.10">
    <property type="entry name" value="Ubiquitin-protein ligase E3A, N-terminal zinc-binding domain (AZUL)"/>
    <property type="match status" value="1"/>
</dbReference>
<gene>
    <name evidence="2" type="ORF">LAMI_0E09692G</name>
</gene>
<name>A0A1G4JNU6_9SACH</name>
<organism evidence="2 3">
    <name type="scientific">Lachancea mirantina</name>
    <dbReference type="NCBI Taxonomy" id="1230905"/>
    <lineage>
        <taxon>Eukaryota</taxon>
        <taxon>Fungi</taxon>
        <taxon>Dikarya</taxon>
        <taxon>Ascomycota</taxon>
        <taxon>Saccharomycotina</taxon>
        <taxon>Saccharomycetes</taxon>
        <taxon>Saccharomycetales</taxon>
        <taxon>Saccharomycetaceae</taxon>
        <taxon>Lachancea</taxon>
    </lineage>
</organism>
<dbReference type="PANTHER" id="PTHR12555">
    <property type="entry name" value="UBIQUITIN FUSION DEGRADATON PROTEIN 1"/>
    <property type="match status" value="1"/>
</dbReference>
<reference evidence="2 3" key="1">
    <citation type="submission" date="2016-03" db="EMBL/GenBank/DDBJ databases">
        <authorList>
            <person name="Devillers H."/>
        </authorList>
    </citation>
    <scope>NUCLEOTIDE SEQUENCE [LARGE SCALE GENOMIC DNA]</scope>
    <source>
        <strain evidence="2">CBS 11717</strain>
    </source>
</reference>
<dbReference type="InterPro" id="IPR004854">
    <property type="entry name" value="Ufd1-like"/>
</dbReference>
<dbReference type="GO" id="GO:0034098">
    <property type="term" value="C:VCP-NPL4-UFD1 AAA ATPase complex"/>
    <property type="evidence" value="ECO:0007669"/>
    <property type="project" value="TreeGrafter"/>
</dbReference>